<dbReference type="KEGG" id="seds:AAY24_17255"/>
<proteinExistence type="predicted"/>
<accession>A0A0F7K1N2</accession>
<name>A0A0F7K1N2_9GAMM</name>
<dbReference type="PATRIC" id="fig|1543721.4.peg.3569"/>
<evidence type="ECO:0000259" key="1">
    <source>
        <dbReference type="Pfam" id="PF08770"/>
    </source>
</evidence>
<dbReference type="EMBL" id="CP011412">
    <property type="protein sequence ID" value="AKH21797.1"/>
    <property type="molecule type" value="Genomic_DNA"/>
</dbReference>
<dbReference type="InterPro" id="IPR014880">
    <property type="entry name" value="SoxZ_dom"/>
</dbReference>
<dbReference type="Gene3D" id="2.60.40.10">
    <property type="entry name" value="Immunoglobulins"/>
    <property type="match status" value="1"/>
</dbReference>
<sequence length="104" mass="11315">MATKSIKIRAKLKDDVVTVKALMSHPMETGNRKDSKGEIIPAHFIQEITCTSSGKEVIDAQWSGGISKNPYISFKYRGAKEGDELTLTWVDNQGNSASATAKVS</sequence>
<dbReference type="Pfam" id="PF08770">
    <property type="entry name" value="SoxZ"/>
    <property type="match status" value="1"/>
</dbReference>
<evidence type="ECO:0000313" key="3">
    <source>
        <dbReference type="Proteomes" id="UP000034410"/>
    </source>
</evidence>
<feature type="domain" description="Sulphur oxidation protein SoxZ" evidence="1">
    <location>
        <begin position="8"/>
        <end position="101"/>
    </location>
</feature>
<evidence type="ECO:0000313" key="2">
    <source>
        <dbReference type="EMBL" id="AKH21797.1"/>
    </source>
</evidence>
<reference evidence="2 3" key="1">
    <citation type="journal article" date="2015" name="Genome Announc.">
        <title>Complete Genome Sequence of Sedimenticola thiotaurini Strain SIP-G1, a Polyphosphate- and Polyhydroxyalkanoate-Accumulating Sulfur-Oxidizing Gammaproteobacterium Isolated from Salt Marsh Sediments.</title>
        <authorList>
            <person name="Flood B.E."/>
            <person name="Jones D.S."/>
            <person name="Bailey J.V."/>
        </authorList>
    </citation>
    <scope>NUCLEOTIDE SEQUENCE [LARGE SCALE GENOMIC DNA]</scope>
    <source>
        <strain evidence="2 3">SIP-G1</strain>
    </source>
</reference>
<dbReference type="InterPro" id="IPR014756">
    <property type="entry name" value="Ig_E-set"/>
</dbReference>
<keyword evidence="3" id="KW-1185">Reference proteome</keyword>
<dbReference type="InterPro" id="IPR013783">
    <property type="entry name" value="Ig-like_fold"/>
</dbReference>
<dbReference type="AlphaFoldDB" id="A0A0F7K1N2"/>
<gene>
    <name evidence="2" type="ORF">AAY24_17255</name>
</gene>
<dbReference type="Proteomes" id="UP000034410">
    <property type="component" value="Chromosome"/>
</dbReference>
<protein>
    <submittedName>
        <fullName evidence="2">SoxZ</fullName>
    </submittedName>
</protein>
<dbReference type="NCBIfam" id="TIGR04490">
    <property type="entry name" value="SoxZ_true"/>
    <property type="match status" value="1"/>
</dbReference>
<dbReference type="SUPFAM" id="SSF81296">
    <property type="entry name" value="E set domains"/>
    <property type="match status" value="1"/>
</dbReference>
<dbReference type="InterPro" id="IPR030995">
    <property type="entry name" value="SoxZ"/>
</dbReference>
<dbReference type="OrthoDB" id="9795530at2"/>
<dbReference type="RefSeq" id="WP_046860718.1">
    <property type="nucleotide sequence ID" value="NZ_CP011412.1"/>
</dbReference>
<organism evidence="2 3">
    <name type="scientific">Sedimenticola thiotaurini</name>
    <dbReference type="NCBI Taxonomy" id="1543721"/>
    <lineage>
        <taxon>Bacteria</taxon>
        <taxon>Pseudomonadati</taxon>
        <taxon>Pseudomonadota</taxon>
        <taxon>Gammaproteobacteria</taxon>
        <taxon>Chromatiales</taxon>
        <taxon>Sedimenticolaceae</taxon>
        <taxon>Sedimenticola</taxon>
    </lineage>
</organism>